<proteinExistence type="predicted"/>
<dbReference type="Gene3D" id="3.30.40.10">
    <property type="entry name" value="Zinc/RING finger domain, C3HC4 (zinc finger)"/>
    <property type="match status" value="1"/>
</dbReference>
<feature type="compositionally biased region" description="Acidic residues" evidence="6">
    <location>
        <begin position="35"/>
        <end position="51"/>
    </location>
</feature>
<comment type="caution">
    <text evidence="8">The sequence shown here is derived from an EMBL/GenBank/DDBJ whole genome shotgun (WGS) entry which is preliminary data.</text>
</comment>
<dbReference type="SUPFAM" id="SSF57850">
    <property type="entry name" value="RING/U-box"/>
    <property type="match status" value="1"/>
</dbReference>
<dbReference type="Pfam" id="PF13923">
    <property type="entry name" value="zf-C3HC4_2"/>
    <property type="match status" value="1"/>
</dbReference>
<sequence length="216" mass="25025">MPPARTERTRPAPSTAITAPRRRRTVINLLPEVIDISDSEEEDEEDEEDEERNPWFHRTYALSRMQKELKEERRKLKNMEKKLEEAEERLSKSCFSNGMNHRVICATSRKLKGVRKTNKGLEQKVSVQDEQMARMTALFECPICYQRMCDPMQANSCGHTFCRLCLARFHKKKPGQCPYCKAVHHPNRNFPAPNVSIRLLLNSVEAVERPSSCSCC</sequence>
<name>A0A550CE52_9AGAR</name>
<feature type="domain" description="RING-type" evidence="7">
    <location>
        <begin position="141"/>
        <end position="181"/>
    </location>
</feature>
<dbReference type="GO" id="GO:0008270">
    <property type="term" value="F:zinc ion binding"/>
    <property type="evidence" value="ECO:0007669"/>
    <property type="project" value="UniProtKB-KW"/>
</dbReference>
<dbReference type="EMBL" id="VDMD01000011">
    <property type="protein sequence ID" value="TRM62976.1"/>
    <property type="molecule type" value="Genomic_DNA"/>
</dbReference>
<keyword evidence="3" id="KW-0862">Zinc</keyword>
<evidence type="ECO:0000256" key="5">
    <source>
        <dbReference type="SAM" id="Coils"/>
    </source>
</evidence>
<gene>
    <name evidence="8" type="ORF">BD626DRAFT_569541</name>
</gene>
<dbReference type="InterPro" id="IPR017907">
    <property type="entry name" value="Znf_RING_CS"/>
</dbReference>
<evidence type="ECO:0000313" key="8">
    <source>
        <dbReference type="EMBL" id="TRM62976.1"/>
    </source>
</evidence>
<organism evidence="8 9">
    <name type="scientific">Schizophyllum amplum</name>
    <dbReference type="NCBI Taxonomy" id="97359"/>
    <lineage>
        <taxon>Eukaryota</taxon>
        <taxon>Fungi</taxon>
        <taxon>Dikarya</taxon>
        <taxon>Basidiomycota</taxon>
        <taxon>Agaricomycotina</taxon>
        <taxon>Agaricomycetes</taxon>
        <taxon>Agaricomycetidae</taxon>
        <taxon>Agaricales</taxon>
        <taxon>Schizophyllaceae</taxon>
        <taxon>Schizophyllum</taxon>
    </lineage>
</organism>
<evidence type="ECO:0000256" key="2">
    <source>
        <dbReference type="ARBA" id="ARBA00022771"/>
    </source>
</evidence>
<dbReference type="PROSITE" id="PS50089">
    <property type="entry name" value="ZF_RING_2"/>
    <property type="match status" value="1"/>
</dbReference>
<protein>
    <recommendedName>
        <fullName evidence="7">RING-type domain-containing protein</fullName>
    </recommendedName>
</protein>
<dbReference type="AlphaFoldDB" id="A0A550CE52"/>
<dbReference type="SMART" id="SM00184">
    <property type="entry name" value="RING"/>
    <property type="match status" value="1"/>
</dbReference>
<evidence type="ECO:0000313" key="9">
    <source>
        <dbReference type="Proteomes" id="UP000320762"/>
    </source>
</evidence>
<keyword evidence="1" id="KW-0479">Metal-binding</keyword>
<evidence type="ECO:0000256" key="4">
    <source>
        <dbReference type="PROSITE-ProRule" id="PRU00175"/>
    </source>
</evidence>
<keyword evidence="9" id="KW-1185">Reference proteome</keyword>
<dbReference type="PROSITE" id="PS00518">
    <property type="entry name" value="ZF_RING_1"/>
    <property type="match status" value="1"/>
</dbReference>
<evidence type="ECO:0000259" key="7">
    <source>
        <dbReference type="PROSITE" id="PS50089"/>
    </source>
</evidence>
<feature type="compositionally biased region" description="Basic and acidic residues" evidence="6">
    <location>
        <begin position="1"/>
        <end position="10"/>
    </location>
</feature>
<dbReference type="Proteomes" id="UP000320762">
    <property type="component" value="Unassembled WGS sequence"/>
</dbReference>
<reference evidence="8 9" key="1">
    <citation type="journal article" date="2019" name="New Phytol.">
        <title>Comparative genomics reveals unique wood-decay strategies and fruiting body development in the Schizophyllaceae.</title>
        <authorList>
            <person name="Almasi E."/>
            <person name="Sahu N."/>
            <person name="Krizsan K."/>
            <person name="Balint B."/>
            <person name="Kovacs G.M."/>
            <person name="Kiss B."/>
            <person name="Cseklye J."/>
            <person name="Drula E."/>
            <person name="Henrissat B."/>
            <person name="Nagy I."/>
            <person name="Chovatia M."/>
            <person name="Adam C."/>
            <person name="LaButti K."/>
            <person name="Lipzen A."/>
            <person name="Riley R."/>
            <person name="Grigoriev I.V."/>
            <person name="Nagy L.G."/>
        </authorList>
    </citation>
    <scope>NUCLEOTIDE SEQUENCE [LARGE SCALE GENOMIC DNA]</scope>
    <source>
        <strain evidence="8 9">NL-1724</strain>
    </source>
</reference>
<dbReference type="InterPro" id="IPR001841">
    <property type="entry name" value="Znf_RING"/>
</dbReference>
<dbReference type="PANTHER" id="PTHR12622">
    <property type="entry name" value="DELTEX-RELATED"/>
    <property type="match status" value="1"/>
</dbReference>
<dbReference type="GO" id="GO:0016567">
    <property type="term" value="P:protein ubiquitination"/>
    <property type="evidence" value="ECO:0007669"/>
    <property type="project" value="InterPro"/>
</dbReference>
<keyword evidence="2 4" id="KW-0863">Zinc-finger</keyword>
<keyword evidence="5" id="KW-0175">Coiled coil</keyword>
<evidence type="ECO:0000256" key="3">
    <source>
        <dbReference type="ARBA" id="ARBA00022833"/>
    </source>
</evidence>
<feature type="coiled-coil region" evidence="5">
    <location>
        <begin position="62"/>
        <end position="96"/>
    </location>
</feature>
<evidence type="ECO:0000256" key="6">
    <source>
        <dbReference type="SAM" id="MobiDB-lite"/>
    </source>
</evidence>
<feature type="region of interest" description="Disordered" evidence="6">
    <location>
        <begin position="1"/>
        <end position="54"/>
    </location>
</feature>
<dbReference type="OrthoDB" id="264917at2759"/>
<evidence type="ECO:0000256" key="1">
    <source>
        <dbReference type="ARBA" id="ARBA00022723"/>
    </source>
</evidence>
<dbReference type="InterPro" id="IPR039398">
    <property type="entry name" value="Deltex_fam"/>
</dbReference>
<accession>A0A550CE52</accession>
<dbReference type="InterPro" id="IPR013083">
    <property type="entry name" value="Znf_RING/FYVE/PHD"/>
</dbReference>